<evidence type="ECO:0000256" key="9">
    <source>
        <dbReference type="ARBA" id="ARBA00023136"/>
    </source>
</evidence>
<name>Q6I7Y2_RENHU</name>
<protein>
    <recommendedName>
        <fullName evidence="13">ATP synthase subunit a</fullName>
    </recommendedName>
</protein>
<evidence type="ECO:0000256" key="8">
    <source>
        <dbReference type="ARBA" id="ARBA00023065"/>
    </source>
</evidence>
<dbReference type="PANTHER" id="PTHR11410">
    <property type="entry name" value="ATP SYNTHASE SUBUNIT A"/>
    <property type="match status" value="1"/>
</dbReference>
<dbReference type="GO" id="GO:0005743">
    <property type="term" value="C:mitochondrial inner membrane"/>
    <property type="evidence" value="ECO:0007669"/>
    <property type="project" value="UniProtKB-SubCell"/>
</dbReference>
<keyword evidence="7 14" id="KW-1133">Transmembrane helix</keyword>
<comment type="subcellular location">
    <subcellularLocation>
        <location evidence="1">Membrane</location>
        <topology evidence="1">Multi-pass membrane protein</topology>
    </subcellularLocation>
    <subcellularLocation>
        <location evidence="13">Mitochondrion inner membrane</location>
        <topology evidence="13">Multi-pass membrane protein</topology>
    </subcellularLocation>
</comment>
<evidence type="ECO:0000256" key="7">
    <source>
        <dbReference type="ARBA" id="ARBA00022989"/>
    </source>
</evidence>
<dbReference type="Gene3D" id="1.20.120.220">
    <property type="entry name" value="ATP synthase, F0 complex, subunit A"/>
    <property type="match status" value="1"/>
</dbReference>
<evidence type="ECO:0000313" key="15">
    <source>
        <dbReference type="EMBL" id="BAD24742.1"/>
    </source>
</evidence>
<feature type="transmembrane region" description="Helical" evidence="14">
    <location>
        <begin position="14"/>
        <end position="31"/>
    </location>
</feature>
<evidence type="ECO:0000256" key="10">
    <source>
        <dbReference type="ARBA" id="ARBA00023310"/>
    </source>
</evidence>
<comment type="similarity">
    <text evidence="2">Belongs to the ATPase A chain family.</text>
</comment>
<dbReference type="EMBL" id="AB079597">
    <property type="protein sequence ID" value="BAD24742.1"/>
    <property type="molecule type" value="Genomic_DNA"/>
</dbReference>
<keyword evidence="5 14" id="KW-0812">Transmembrane</keyword>
<dbReference type="GO" id="GO:0045259">
    <property type="term" value="C:proton-transporting ATP synthase complex"/>
    <property type="evidence" value="ECO:0007669"/>
    <property type="project" value="UniProtKB-KW"/>
</dbReference>
<feature type="transmembrane region" description="Helical" evidence="14">
    <location>
        <begin position="193"/>
        <end position="222"/>
    </location>
</feature>
<organism evidence="15">
    <name type="scientific">Rena humilis</name>
    <name type="common">Western blind snake</name>
    <name type="synonym">Leptotyphlops humilis</name>
    <dbReference type="NCBI Taxonomy" id="711330"/>
    <lineage>
        <taxon>Eukaryota</taxon>
        <taxon>Metazoa</taxon>
        <taxon>Chordata</taxon>
        <taxon>Craniata</taxon>
        <taxon>Vertebrata</taxon>
        <taxon>Euteleostomi</taxon>
        <taxon>Lepidosauria</taxon>
        <taxon>Squamata</taxon>
        <taxon>Bifurcata</taxon>
        <taxon>Unidentata</taxon>
        <taxon>Episquamata</taxon>
        <taxon>Toxicofera</taxon>
        <taxon>Serpentes</taxon>
        <taxon>Typhlopoidea</taxon>
        <taxon>Leptotyphlopidae</taxon>
        <taxon>Rena</taxon>
    </lineage>
</organism>
<keyword evidence="4" id="KW-0138">CF(0)</keyword>
<keyword evidence="6" id="KW-0375">Hydrogen ion transport</keyword>
<evidence type="ECO:0000256" key="5">
    <source>
        <dbReference type="ARBA" id="ARBA00022692"/>
    </source>
</evidence>
<evidence type="ECO:0000256" key="11">
    <source>
        <dbReference type="ARBA" id="ARBA00024169"/>
    </source>
</evidence>
<reference evidence="15" key="1">
    <citation type="journal article" date="1995" name="Mol. Biol. Evol.">
        <title>Variations in mitochondrial tRNA gene organization of reptiles as phylogenetic markers.</title>
        <authorList>
            <person name="Kumazawa Y."/>
            <person name="Nishida M."/>
        </authorList>
    </citation>
    <scope>NUCLEOTIDE SEQUENCE</scope>
</reference>
<gene>
    <name evidence="15" type="primary">ATPase 6</name>
</gene>
<dbReference type="PRINTS" id="PR00123">
    <property type="entry name" value="ATPASEA"/>
</dbReference>
<dbReference type="PANTHER" id="PTHR11410:SF0">
    <property type="entry name" value="ATP SYNTHASE SUBUNIT A"/>
    <property type="match status" value="1"/>
</dbReference>
<feature type="transmembrane region" description="Helical" evidence="14">
    <location>
        <begin position="71"/>
        <end position="90"/>
    </location>
</feature>
<keyword evidence="10" id="KW-0066">ATP synthesis</keyword>
<dbReference type="PROSITE" id="PS00449">
    <property type="entry name" value="ATPASE_A"/>
    <property type="match status" value="1"/>
</dbReference>
<dbReference type="NCBIfam" id="TIGR01131">
    <property type="entry name" value="ATP_synt_6_or_A"/>
    <property type="match status" value="1"/>
</dbReference>
<dbReference type="GO" id="GO:0046933">
    <property type="term" value="F:proton-transporting ATP synthase activity, rotational mechanism"/>
    <property type="evidence" value="ECO:0007669"/>
    <property type="project" value="TreeGrafter"/>
</dbReference>
<accession>Q6I7Y2</accession>
<feature type="transmembrane region" description="Helical" evidence="14">
    <location>
        <begin position="160"/>
        <end position="181"/>
    </location>
</feature>
<evidence type="ECO:0000256" key="12">
    <source>
        <dbReference type="ARBA" id="ARBA00063051"/>
    </source>
</evidence>
<sequence>MTLNLFNQFKSPEILGLPTTILAIMMIIPLLHNKPHLLGNRLTTLLTWLTKTTSKTFTTTLTAKGQKWARLLTALFFLLLSSNLMGLLPYTMPPTALLSMNMALALPLWLGTVLTGLINKPTTALAHLLPEGSPNALSPALILIETTSLLMRPIALGVRLTANITAGHLLISMISLATINLTNLSTTLSMTTLTLLTALTLLEIAVACIQAYVFTLLLSLYLQENT</sequence>
<feature type="transmembrane region" description="Helical" evidence="14">
    <location>
        <begin position="96"/>
        <end position="118"/>
    </location>
</feature>
<dbReference type="InterPro" id="IPR045083">
    <property type="entry name" value="ATP_synth_F0_asu_bact/mt"/>
</dbReference>
<dbReference type="InterPro" id="IPR023011">
    <property type="entry name" value="ATP_synth_F0_asu_AS"/>
</dbReference>
<geneLocation type="mitochondrion" evidence="15"/>
<comment type="catalytic activity">
    <reaction evidence="11">
        <text>H(+)(in) = H(+)(out)</text>
        <dbReference type="Rhea" id="RHEA:34979"/>
        <dbReference type="ChEBI" id="CHEBI:15378"/>
    </reaction>
</comment>
<reference evidence="15" key="2">
    <citation type="journal article" date="1998" name="Genetics">
        <title>The complete nucleotide sequence of a snake (Dinodon semicarinatus) mitochondrial genome with two identical control regions.</title>
        <authorList>
            <person name="Kumazawa Y."/>
            <person name="Ota H."/>
            <person name="Nishida M."/>
            <person name="Ozawa T."/>
        </authorList>
    </citation>
    <scope>NUCLEOTIDE SEQUENCE</scope>
</reference>
<keyword evidence="3" id="KW-0813">Transport</keyword>
<keyword evidence="9 14" id="KW-0472">Membrane</keyword>
<evidence type="ECO:0000256" key="6">
    <source>
        <dbReference type="ARBA" id="ARBA00022781"/>
    </source>
</evidence>
<dbReference type="InterPro" id="IPR035908">
    <property type="entry name" value="F0_ATP_A_sf"/>
</dbReference>
<reference evidence="15" key="3">
    <citation type="journal article" date="1999" name="Mol. Biol. Evol.">
        <title>Complete mitochondrial DNA sequences of the green turtle and blue-tailed mole skink: statistical evidence for archosaurian affinity of turtles.</title>
        <authorList>
            <person name="Kumazawa Y."/>
            <person name="Nishida M."/>
        </authorList>
    </citation>
    <scope>NUCLEOTIDE SEQUENCE</scope>
</reference>
<evidence type="ECO:0000256" key="4">
    <source>
        <dbReference type="ARBA" id="ARBA00022547"/>
    </source>
</evidence>
<comment type="subunit">
    <text evidence="12">Component of the ATP synthase complex composed at least of ATP5F1A/subunit alpha, ATP5F1B/subunit beta, ATP5MC1/subunit c (homooctomer), MT-ATP6/subunit a, MT-ATP8/subunit 8, ATP5ME/subunit e, ATP5MF/subunit f, ATP5MG/subunit g, ATP5MK/subunit k, ATP5MJ/subunit j, ATP5F1C/subunit gamma, ATP5F1D/subunit delta, ATP5F1E/subunit epsilon, ATP5PF/subunit F6, ATP5PB/subunit b, ATP5PD/subunit d, ATP5PO/subunit OSCP. ATP synthase complex consists of a soluble F(1) head domain (subunits alpha(3) and beta(3)) - the catalytic core - and a membrane F(0) domain - the membrane proton channel (subunits c, a, 8, e, f, g, k and j). These two domains are linked by a central stalk (subunits gamma, delta, and epsilon) rotating inside the F1 region and a stationary peripheral stalk (subunits F6, b, d, and OSCP). Interacts with DNAJC30; interaction is direct.</text>
</comment>
<keyword evidence="15" id="KW-0496">Mitochondrion</keyword>
<dbReference type="AlphaFoldDB" id="Q6I7Y2"/>
<proteinExistence type="inferred from homology"/>
<reference evidence="15" key="4">
    <citation type="journal article" date="2004" name="DNA Res.">
        <title>Mitochondrial genome of the Komodo dragon: efficient sequencing method with reptile-oriented primers and novel gene rearrangements.</title>
        <authorList>
            <person name="Kumazawa Y."/>
            <person name="Endo H."/>
        </authorList>
    </citation>
    <scope>NUCLEOTIDE SEQUENCE</scope>
</reference>
<dbReference type="CDD" id="cd00310">
    <property type="entry name" value="ATP-synt_Fo_a_6"/>
    <property type="match status" value="1"/>
</dbReference>
<reference evidence="15" key="5">
    <citation type="journal article" date="2004" name="DNA Res.">
        <title>Mitochondrial DNA sequences of five squamates: phylogenetic affiliation of snakes.</title>
        <authorList>
            <person name="Kumazawa Y."/>
        </authorList>
    </citation>
    <scope>NUCLEOTIDE SEQUENCE</scope>
</reference>
<keyword evidence="8" id="KW-0406">Ion transport</keyword>
<dbReference type="Pfam" id="PF00119">
    <property type="entry name" value="ATP-synt_A"/>
    <property type="match status" value="1"/>
</dbReference>
<evidence type="ECO:0000256" key="2">
    <source>
        <dbReference type="ARBA" id="ARBA00006810"/>
    </source>
</evidence>
<evidence type="ECO:0000256" key="14">
    <source>
        <dbReference type="SAM" id="Phobius"/>
    </source>
</evidence>
<evidence type="ECO:0000256" key="13">
    <source>
        <dbReference type="RuleBase" id="RU004450"/>
    </source>
</evidence>
<evidence type="ECO:0000256" key="3">
    <source>
        <dbReference type="ARBA" id="ARBA00022448"/>
    </source>
</evidence>
<dbReference type="InterPro" id="IPR000568">
    <property type="entry name" value="ATP_synth_F0_asu"/>
</dbReference>
<evidence type="ECO:0000256" key="1">
    <source>
        <dbReference type="ARBA" id="ARBA00004141"/>
    </source>
</evidence>
<dbReference type="SUPFAM" id="SSF81336">
    <property type="entry name" value="F1F0 ATP synthase subunit A"/>
    <property type="match status" value="1"/>
</dbReference>